<evidence type="ECO:0000259" key="1">
    <source>
        <dbReference type="Pfam" id="PF00144"/>
    </source>
</evidence>
<dbReference type="Proteomes" id="UP000715441">
    <property type="component" value="Unassembled WGS sequence"/>
</dbReference>
<evidence type="ECO:0000313" key="3">
    <source>
        <dbReference type="Proteomes" id="UP000715441"/>
    </source>
</evidence>
<dbReference type="PANTHER" id="PTHR46825">
    <property type="entry name" value="D-ALANYL-D-ALANINE-CARBOXYPEPTIDASE/ENDOPEPTIDASE AMPH"/>
    <property type="match status" value="1"/>
</dbReference>
<gene>
    <name evidence="2" type="ORF">HFP15_11025</name>
</gene>
<dbReference type="Pfam" id="PF00144">
    <property type="entry name" value="Beta-lactamase"/>
    <property type="match status" value="2"/>
</dbReference>
<dbReference type="InterPro" id="IPR050491">
    <property type="entry name" value="AmpC-like"/>
</dbReference>
<comment type="caution">
    <text evidence="2">The sequence shown here is derived from an EMBL/GenBank/DDBJ whole genome shotgun (WGS) entry which is preliminary data.</text>
</comment>
<organism evidence="2 3">
    <name type="scientific">Amycolatopsis acididurans</name>
    <dbReference type="NCBI Taxonomy" id="2724524"/>
    <lineage>
        <taxon>Bacteria</taxon>
        <taxon>Bacillati</taxon>
        <taxon>Actinomycetota</taxon>
        <taxon>Actinomycetes</taxon>
        <taxon>Pseudonocardiales</taxon>
        <taxon>Pseudonocardiaceae</taxon>
        <taxon>Amycolatopsis</taxon>
    </lineage>
</organism>
<dbReference type="EMBL" id="JAAXLS010000005">
    <property type="protein sequence ID" value="NKQ53412.1"/>
    <property type="molecule type" value="Genomic_DNA"/>
</dbReference>
<sequence length="287" mass="30800">MTAAALAAATVPAAATPRDPVDATLHDLVAQGFPGAVADVRDGQRVRRYVAGVADTRTGEPARHWQRFRIASNTKAFVATVVLRLAGEGVLSLDDDVERWLPGLVRGPGYDATGNGVVAEIDRRILTPLGLRDTYFPVTDPYLRGPHLHGYDRTGQDLSVFSPSYDWTAGAMVSTVDDLAKFHRALFDGELLAPAQQREPLAAVPVNERQAYGLGVERLTLPCPGGDRELWGNTGAGPGYYSLSFTSGERQLVTVLTAYDLGAELRGEQPWPAGPIPVLMTTFCGTT</sequence>
<dbReference type="InterPro" id="IPR012338">
    <property type="entry name" value="Beta-lactam/transpept-like"/>
</dbReference>
<feature type="domain" description="Beta-lactamase-related" evidence="1">
    <location>
        <begin position="113"/>
        <end position="258"/>
    </location>
</feature>
<name>A0ABX1J0V0_9PSEU</name>
<dbReference type="PANTHER" id="PTHR46825:SF7">
    <property type="entry name" value="D-ALANYL-D-ALANINE CARBOXYPEPTIDASE"/>
    <property type="match status" value="1"/>
</dbReference>
<dbReference type="InterPro" id="IPR001466">
    <property type="entry name" value="Beta-lactam-related"/>
</dbReference>
<dbReference type="Gene3D" id="3.40.710.10">
    <property type="entry name" value="DD-peptidase/beta-lactamase superfamily"/>
    <property type="match status" value="2"/>
</dbReference>
<accession>A0ABX1J0V0</accession>
<protein>
    <submittedName>
        <fullName evidence="2">Beta-lactamase family protein</fullName>
    </submittedName>
</protein>
<feature type="domain" description="Beta-lactamase-related" evidence="1">
    <location>
        <begin position="21"/>
        <end position="109"/>
    </location>
</feature>
<keyword evidence="3" id="KW-1185">Reference proteome</keyword>
<evidence type="ECO:0000313" key="2">
    <source>
        <dbReference type="EMBL" id="NKQ53412.1"/>
    </source>
</evidence>
<dbReference type="SUPFAM" id="SSF56601">
    <property type="entry name" value="beta-lactamase/transpeptidase-like"/>
    <property type="match status" value="1"/>
</dbReference>
<proteinExistence type="predicted"/>
<reference evidence="2 3" key="1">
    <citation type="submission" date="2020-04" db="EMBL/GenBank/DDBJ databases">
        <title>Novel species.</title>
        <authorList>
            <person name="Teo W.F.A."/>
            <person name="Lipun K."/>
            <person name="Srisuk N."/>
            <person name="Duangmal K."/>
        </authorList>
    </citation>
    <scope>NUCLEOTIDE SEQUENCE [LARGE SCALE GENOMIC DNA]</scope>
    <source>
        <strain evidence="2 3">K13G38</strain>
    </source>
</reference>